<keyword evidence="2 6" id="KW-0547">Nucleotide-binding</keyword>
<name>A0A927C768_9BACL</name>
<dbReference type="PANTHER" id="PTHR12835:SF5">
    <property type="entry name" value="BIOTIN--PROTEIN LIGASE"/>
    <property type="match status" value="1"/>
</dbReference>
<organism evidence="8 9">
    <name type="scientific">Paenibacillus oceani</name>
    <dbReference type="NCBI Taxonomy" id="2772510"/>
    <lineage>
        <taxon>Bacteria</taxon>
        <taxon>Bacillati</taxon>
        <taxon>Bacillota</taxon>
        <taxon>Bacilli</taxon>
        <taxon>Bacillales</taxon>
        <taxon>Paenibacillaceae</taxon>
        <taxon>Paenibacillus</taxon>
    </lineage>
</organism>
<dbReference type="InterPro" id="IPR004143">
    <property type="entry name" value="BPL_LPL_catalytic"/>
</dbReference>
<dbReference type="GO" id="GO:0003677">
    <property type="term" value="F:DNA binding"/>
    <property type="evidence" value="ECO:0007669"/>
    <property type="project" value="UniProtKB-UniRule"/>
</dbReference>
<dbReference type="InterPro" id="IPR003142">
    <property type="entry name" value="BPL_C"/>
</dbReference>
<keyword evidence="6" id="KW-0805">Transcription regulation</keyword>
<keyword evidence="3 6" id="KW-0067">ATP-binding</keyword>
<evidence type="ECO:0000313" key="8">
    <source>
        <dbReference type="EMBL" id="MBD2861252.1"/>
    </source>
</evidence>
<evidence type="ECO:0000256" key="2">
    <source>
        <dbReference type="ARBA" id="ARBA00022741"/>
    </source>
</evidence>
<dbReference type="SUPFAM" id="SSF50037">
    <property type="entry name" value="C-terminal domain of transcriptional repressors"/>
    <property type="match status" value="1"/>
</dbReference>
<dbReference type="InterPro" id="IPR036388">
    <property type="entry name" value="WH-like_DNA-bd_sf"/>
</dbReference>
<evidence type="ECO:0000313" key="9">
    <source>
        <dbReference type="Proteomes" id="UP000639396"/>
    </source>
</evidence>
<dbReference type="GO" id="GO:0016740">
    <property type="term" value="F:transferase activity"/>
    <property type="evidence" value="ECO:0007669"/>
    <property type="project" value="UniProtKB-ARBA"/>
</dbReference>
<gene>
    <name evidence="6" type="primary">birA</name>
    <name evidence="8" type="ORF">IDH45_04520</name>
</gene>
<dbReference type="NCBIfam" id="TIGR00121">
    <property type="entry name" value="birA_ligase"/>
    <property type="match status" value="1"/>
</dbReference>
<dbReference type="GO" id="GO:0005737">
    <property type="term" value="C:cytoplasm"/>
    <property type="evidence" value="ECO:0007669"/>
    <property type="project" value="TreeGrafter"/>
</dbReference>
<proteinExistence type="inferred from homology"/>
<keyword evidence="9" id="KW-1185">Reference proteome</keyword>
<keyword evidence="6" id="KW-0804">Transcription</keyword>
<dbReference type="RefSeq" id="WP_190925103.1">
    <property type="nucleotide sequence ID" value="NZ_JACXJA010000005.1"/>
</dbReference>
<dbReference type="Gene3D" id="1.10.10.10">
    <property type="entry name" value="Winged helix-like DNA-binding domain superfamily/Winged helix DNA-binding domain"/>
    <property type="match status" value="1"/>
</dbReference>
<feature type="domain" description="BPL/LPL catalytic" evidence="7">
    <location>
        <begin position="67"/>
        <end position="259"/>
    </location>
</feature>
<protein>
    <recommendedName>
        <fullName evidence="6">Bifunctional ligase/repressor BirA</fullName>
    </recommendedName>
    <alternativeName>
        <fullName evidence="6">Biotin--[acetyl-CoA-carboxylase] ligase</fullName>
        <ecNumber evidence="6">6.3.4.15</ecNumber>
    </alternativeName>
    <alternativeName>
        <fullName evidence="6">Biotin--protein ligase</fullName>
    </alternativeName>
    <alternativeName>
        <fullName evidence="6">Biotin-[acetyl-CoA carboxylase] synthetase</fullName>
    </alternativeName>
</protein>
<dbReference type="CDD" id="cd16442">
    <property type="entry name" value="BPL"/>
    <property type="match status" value="1"/>
</dbReference>
<dbReference type="Gene3D" id="2.30.30.100">
    <property type="match status" value="1"/>
</dbReference>
<keyword evidence="6" id="KW-0678">Repressor</keyword>
<feature type="DNA-binding region" description="H-T-H motif" evidence="6">
    <location>
        <begin position="19"/>
        <end position="38"/>
    </location>
</feature>
<dbReference type="GO" id="GO:0005524">
    <property type="term" value="F:ATP binding"/>
    <property type="evidence" value="ECO:0007669"/>
    <property type="project" value="UniProtKB-UniRule"/>
</dbReference>
<dbReference type="InterPro" id="IPR036390">
    <property type="entry name" value="WH_DNA-bd_sf"/>
</dbReference>
<dbReference type="GO" id="GO:0009249">
    <property type="term" value="P:protein lipoylation"/>
    <property type="evidence" value="ECO:0007669"/>
    <property type="project" value="UniProtKB-ARBA"/>
</dbReference>
<evidence type="ECO:0000256" key="3">
    <source>
        <dbReference type="ARBA" id="ARBA00022840"/>
    </source>
</evidence>
<keyword evidence="5 6" id="KW-0092">Biotin</keyword>
<dbReference type="Pfam" id="PF03099">
    <property type="entry name" value="BPL_LplA_LipB"/>
    <property type="match status" value="1"/>
</dbReference>
<evidence type="ECO:0000256" key="1">
    <source>
        <dbReference type="ARBA" id="ARBA00022598"/>
    </source>
</evidence>
<dbReference type="AlphaFoldDB" id="A0A927C768"/>
<dbReference type="GO" id="GO:0004077">
    <property type="term" value="F:biotin--[biotin carboxyl-carrier protein] ligase activity"/>
    <property type="evidence" value="ECO:0007669"/>
    <property type="project" value="UniProtKB-UniRule"/>
</dbReference>
<accession>A0A927C768</accession>
<keyword evidence="4 6" id="KW-0238">DNA-binding</keyword>
<dbReference type="SUPFAM" id="SSF46785">
    <property type="entry name" value="Winged helix' DNA-binding domain"/>
    <property type="match status" value="1"/>
</dbReference>
<dbReference type="Gene3D" id="3.30.930.10">
    <property type="entry name" value="Bira Bifunctional Protein, Domain 2"/>
    <property type="match status" value="1"/>
</dbReference>
<dbReference type="EMBL" id="JACXJA010000005">
    <property type="protein sequence ID" value="MBD2861252.1"/>
    <property type="molecule type" value="Genomic_DNA"/>
</dbReference>
<feature type="binding site" evidence="6">
    <location>
        <begin position="118"/>
        <end position="120"/>
    </location>
    <ligand>
        <name>biotin</name>
        <dbReference type="ChEBI" id="CHEBI:57586"/>
    </ligand>
</feature>
<comment type="similarity">
    <text evidence="6">Belongs to the biotin--protein ligase family.</text>
</comment>
<dbReference type="InterPro" id="IPR045864">
    <property type="entry name" value="aa-tRNA-synth_II/BPL/LPL"/>
</dbReference>
<dbReference type="PROSITE" id="PS51733">
    <property type="entry name" value="BPL_LPL_CATALYTIC"/>
    <property type="match status" value="1"/>
</dbReference>
<dbReference type="PANTHER" id="PTHR12835">
    <property type="entry name" value="BIOTIN PROTEIN LIGASE"/>
    <property type="match status" value="1"/>
</dbReference>
<evidence type="ECO:0000256" key="5">
    <source>
        <dbReference type="ARBA" id="ARBA00023267"/>
    </source>
</evidence>
<dbReference type="CDD" id="cd00090">
    <property type="entry name" value="HTH_ARSR"/>
    <property type="match status" value="1"/>
</dbReference>
<dbReference type="Pfam" id="PF02237">
    <property type="entry name" value="BPL_C"/>
    <property type="match status" value="1"/>
</dbReference>
<dbReference type="GO" id="GO:0006355">
    <property type="term" value="P:regulation of DNA-templated transcription"/>
    <property type="evidence" value="ECO:0007669"/>
    <property type="project" value="UniProtKB-UniRule"/>
</dbReference>
<reference evidence="8" key="1">
    <citation type="submission" date="2020-09" db="EMBL/GenBank/DDBJ databases">
        <title>A novel bacterium of genus Paenibacillus, isolated from South China Sea.</title>
        <authorList>
            <person name="Huang H."/>
            <person name="Mo K."/>
            <person name="Hu Y."/>
        </authorList>
    </citation>
    <scope>NUCLEOTIDE SEQUENCE</scope>
    <source>
        <strain evidence="8">IB182363</strain>
    </source>
</reference>
<keyword evidence="1 6" id="KW-0436">Ligase</keyword>
<dbReference type="EC" id="6.3.4.15" evidence="6"/>
<dbReference type="InterPro" id="IPR013196">
    <property type="entry name" value="HTH_11"/>
</dbReference>
<sequence length="320" mass="35404">MEHKILAYLEQRPNEYVSGEQLSELLGCTRTAVWKHIRSLRDQGYTFDAVSRKGYKLTGKPDKLSAAAILAELSTAVMGRSVKMYDSVDSTQTIAHRLAEEGAPEGTLVIAEVQTAGRGRMGKNWHSPKGKGVWMSLVLRPNIPVHFTPQLTLLVAVALNRTIRKLEPSLPVAIKWPNDLLVDGRKISGILLESNAEDERLRHVIAGVGISVNLQEGDYPEELRGIATSLRMLSGREWSRSELIRAFLEQFEALYNLYDSEGFEPIRTAWEASAYSLGRPIAARTPRGVVEGVAESIDEMGALIVRHPDGSVTKLYSADI</sequence>
<dbReference type="Pfam" id="PF08279">
    <property type="entry name" value="HTH_11"/>
    <property type="match status" value="1"/>
</dbReference>
<dbReference type="HAMAP" id="MF_00978">
    <property type="entry name" value="Bifunct_BirA"/>
    <property type="match status" value="1"/>
</dbReference>
<comment type="function">
    <text evidence="6">Acts both as a biotin--[acetyl-CoA-carboxylase] ligase and a repressor.</text>
</comment>
<evidence type="ECO:0000256" key="4">
    <source>
        <dbReference type="ARBA" id="ARBA00023125"/>
    </source>
</evidence>
<feature type="binding site" evidence="6">
    <location>
        <position position="114"/>
    </location>
    <ligand>
        <name>biotin</name>
        <dbReference type="ChEBI" id="CHEBI:57586"/>
    </ligand>
</feature>
<dbReference type="SUPFAM" id="SSF55681">
    <property type="entry name" value="Class II aaRS and biotin synthetases"/>
    <property type="match status" value="1"/>
</dbReference>
<evidence type="ECO:0000259" key="7">
    <source>
        <dbReference type="PROSITE" id="PS51733"/>
    </source>
</evidence>
<comment type="catalytic activity">
    <reaction evidence="6">
        <text>biotin + L-lysyl-[protein] + ATP = N(6)-biotinyl-L-lysyl-[protein] + AMP + diphosphate + H(+)</text>
        <dbReference type="Rhea" id="RHEA:11756"/>
        <dbReference type="Rhea" id="RHEA-COMP:9752"/>
        <dbReference type="Rhea" id="RHEA-COMP:10505"/>
        <dbReference type="ChEBI" id="CHEBI:15378"/>
        <dbReference type="ChEBI" id="CHEBI:29969"/>
        <dbReference type="ChEBI" id="CHEBI:30616"/>
        <dbReference type="ChEBI" id="CHEBI:33019"/>
        <dbReference type="ChEBI" id="CHEBI:57586"/>
        <dbReference type="ChEBI" id="CHEBI:83144"/>
        <dbReference type="ChEBI" id="CHEBI:456215"/>
        <dbReference type="EC" id="6.3.4.15"/>
    </reaction>
</comment>
<comment type="caution">
    <text evidence="8">The sequence shown here is derived from an EMBL/GenBank/DDBJ whole genome shotgun (WGS) entry which is preliminary data.</text>
</comment>
<dbReference type="InterPro" id="IPR011991">
    <property type="entry name" value="ArsR-like_HTH"/>
</dbReference>
<dbReference type="Proteomes" id="UP000639396">
    <property type="component" value="Unassembled WGS sequence"/>
</dbReference>
<feature type="binding site" evidence="6">
    <location>
        <position position="186"/>
    </location>
    <ligand>
        <name>biotin</name>
        <dbReference type="ChEBI" id="CHEBI:57586"/>
    </ligand>
</feature>
<evidence type="ECO:0000256" key="6">
    <source>
        <dbReference type="HAMAP-Rule" id="MF_00978"/>
    </source>
</evidence>
<dbReference type="InterPro" id="IPR030855">
    <property type="entry name" value="Bifunct_BirA"/>
</dbReference>
<dbReference type="InterPro" id="IPR004408">
    <property type="entry name" value="Biotin_CoA_COase_ligase"/>
</dbReference>
<comment type="caution">
    <text evidence="6">Lacks conserved residue(s) required for the propagation of feature annotation.</text>
</comment>
<dbReference type="InterPro" id="IPR008988">
    <property type="entry name" value="Transcriptional_repressor_C"/>
</dbReference>